<dbReference type="OrthoDB" id="4422565at2"/>
<protein>
    <submittedName>
        <fullName evidence="2">Uncharacterized protein</fullName>
    </submittedName>
</protein>
<feature type="transmembrane region" description="Helical" evidence="1">
    <location>
        <begin position="62"/>
        <end position="82"/>
    </location>
</feature>
<keyword evidence="1" id="KW-1133">Transmembrane helix</keyword>
<organism evidence="2 3">
    <name type="scientific">Corynebacterium singulare</name>
    <dbReference type="NCBI Taxonomy" id="161899"/>
    <lineage>
        <taxon>Bacteria</taxon>
        <taxon>Bacillati</taxon>
        <taxon>Actinomycetota</taxon>
        <taxon>Actinomycetes</taxon>
        <taxon>Mycobacteriales</taxon>
        <taxon>Corynebacteriaceae</taxon>
        <taxon>Corynebacterium</taxon>
    </lineage>
</organism>
<keyword evidence="1" id="KW-0472">Membrane</keyword>
<evidence type="ECO:0000313" key="3">
    <source>
        <dbReference type="Proteomes" id="UP000031890"/>
    </source>
</evidence>
<keyword evidence="1" id="KW-0812">Transmembrane</keyword>
<proteinExistence type="predicted"/>
<dbReference type="HOGENOM" id="CLU_1977780_0_0_11"/>
<accession>A0A0B6EST1</accession>
<feature type="transmembrane region" description="Helical" evidence="1">
    <location>
        <begin position="102"/>
        <end position="123"/>
    </location>
</feature>
<dbReference type="RefSeq" id="WP_042531897.1">
    <property type="nucleotide sequence ID" value="NZ_CP010827.1"/>
</dbReference>
<dbReference type="EMBL" id="CP010827">
    <property type="protein sequence ID" value="AJI79542.1"/>
    <property type="molecule type" value="Genomic_DNA"/>
</dbReference>
<reference evidence="2 3" key="1">
    <citation type="journal article" date="2015" name="Genome Announc.">
        <title>Complete Genome Sequence and Annotation of Corynebacterium singulare DSM 44357, Isolated from a Human Semen Specimen.</title>
        <authorList>
            <person name="Merten M."/>
            <person name="Brinkrolf K."/>
            <person name="Albersmeier A."/>
            <person name="Kutter Y."/>
            <person name="Ruckert C."/>
            <person name="Tauch A."/>
        </authorList>
    </citation>
    <scope>NUCLEOTIDE SEQUENCE [LARGE SCALE GENOMIC DNA]</scope>
    <source>
        <strain evidence="2">IBS B52218</strain>
    </source>
</reference>
<gene>
    <name evidence="2" type="ORF">CSING_10150</name>
</gene>
<sequence>MGIPDDVVLDGYTLIEQHEVDHEFLINGSPLAVDTPLLFALTIVGVLLVAASFFLRRPVRIIAGLLGAILTLTKLWWMPIVLAQQFNDSQVFGYTLKYYPQYWPAASIIVVVIAIIGIISAFLRRR</sequence>
<name>A0A0B6EST1_9CORY</name>
<dbReference type="Proteomes" id="UP000031890">
    <property type="component" value="Chromosome"/>
</dbReference>
<evidence type="ECO:0000313" key="2">
    <source>
        <dbReference type="EMBL" id="AJI79542.1"/>
    </source>
</evidence>
<evidence type="ECO:0000256" key="1">
    <source>
        <dbReference type="SAM" id="Phobius"/>
    </source>
</evidence>
<dbReference type="AlphaFoldDB" id="A0A0B6EST1"/>
<dbReference type="KEGG" id="csx:CSING_10150"/>
<feature type="transmembrane region" description="Helical" evidence="1">
    <location>
        <begin position="37"/>
        <end position="55"/>
    </location>
</feature>